<proteinExistence type="predicted"/>
<dbReference type="GeneID" id="26613721"/>
<dbReference type="OrthoDB" id="12947at10239"/>
<dbReference type="Proteomes" id="UP000031093">
    <property type="component" value="Segment"/>
</dbReference>
<dbReference type="EMBL" id="KJ024807">
    <property type="protein sequence ID" value="AHJ86760.1"/>
    <property type="molecule type" value="Genomic_DNA"/>
</dbReference>
<evidence type="ECO:0000313" key="2">
    <source>
        <dbReference type="Proteomes" id="UP000031093"/>
    </source>
</evidence>
<sequence length="151" mass="17926">MAAAPTYKYHISTVFPQWRCDHIISKESEEKAKYHYYKQFKKQHFIDIPFEQFERFISCKYLGVVDIATLFGQEAAFRKMCNYRRIPFAKRGMRVEVQGRMGTIVGNCKNDLYVILDGNPDKFRFNPYWEIAYFNENGGIIKDYRKGAYAQ</sequence>
<protein>
    <submittedName>
        <fullName evidence="1">Uncharacterized protein</fullName>
    </submittedName>
</protein>
<accession>A0A0A7AQW3</accession>
<name>A0A0A7AQW3_9CAUD</name>
<gene>
    <name evidence="1" type="ORF">BMBtpLA_51</name>
</gene>
<dbReference type="RefSeq" id="YP_009194029.1">
    <property type="nucleotide sequence ID" value="NC_028748.2"/>
</dbReference>
<dbReference type="KEGG" id="vg:26613721"/>
<reference evidence="2" key="1">
    <citation type="submission" date="2014-01" db="EMBL/GenBank/DDBJ databases">
        <title>Complete genome sequence of novel bacteriophage BMBTP3 with a mosaic organization.</title>
        <authorList>
            <person name="Zhu L."/>
            <person name="Wang Y."/>
            <person name="Sun M."/>
        </authorList>
    </citation>
    <scope>NUCLEOTIDE SEQUENCE [LARGE SCALE GENOMIC DNA]</scope>
</reference>
<keyword evidence="2" id="KW-1185">Reference proteome</keyword>
<evidence type="ECO:0000313" key="1">
    <source>
        <dbReference type="EMBL" id="AHJ86760.1"/>
    </source>
</evidence>
<organism evidence="1 2">
    <name type="scientific">Bacillus phage vB_BtS_BMBtp3</name>
    <dbReference type="NCBI Taxonomy" id="1445809"/>
    <lineage>
        <taxon>Viruses</taxon>
        <taxon>Duplodnaviria</taxon>
        <taxon>Heunggongvirae</taxon>
        <taxon>Uroviricota</taxon>
        <taxon>Caudoviricetes</taxon>
        <taxon>Waukeshavirus</taxon>
        <taxon>Waukeshavirus BMBtp3</taxon>
    </lineage>
</organism>